<comment type="caution">
    <text evidence="2">The sequence shown here is derived from an EMBL/GenBank/DDBJ whole genome shotgun (WGS) entry which is preliminary data.</text>
</comment>
<evidence type="ECO:0000313" key="2">
    <source>
        <dbReference type="EMBL" id="GAM13121.1"/>
    </source>
</evidence>
<dbReference type="CDD" id="cd14845">
    <property type="entry name" value="L-Ala-D-Glu_peptidase_like"/>
    <property type="match status" value="1"/>
</dbReference>
<reference evidence="2 3" key="1">
    <citation type="submission" date="2013-06" db="EMBL/GenBank/DDBJ databases">
        <title>Whole genome shotgun sequence of Bacillus selenatarsenatis SF-1.</title>
        <authorList>
            <person name="Kuroda M."/>
            <person name="Sei K."/>
            <person name="Yamashita M."/>
            <person name="Ike M."/>
        </authorList>
    </citation>
    <scope>NUCLEOTIDE SEQUENCE [LARGE SCALE GENOMIC DNA]</scope>
    <source>
        <strain evidence="2 3">SF-1</strain>
    </source>
</reference>
<accession>A0A0A8X4P2</accession>
<organism evidence="2 3">
    <name type="scientific">Mesobacillus selenatarsenatis (strain DSM 18680 / JCM 14380 / FERM P-15431 / SF-1)</name>
    <dbReference type="NCBI Taxonomy" id="1321606"/>
    <lineage>
        <taxon>Bacteria</taxon>
        <taxon>Bacillati</taxon>
        <taxon>Bacillota</taxon>
        <taxon>Bacilli</taxon>
        <taxon>Bacillales</taxon>
        <taxon>Bacillaceae</taxon>
        <taxon>Mesobacillus</taxon>
    </lineage>
</organism>
<protein>
    <submittedName>
        <fullName evidence="2">Phage endolysin</fullName>
    </submittedName>
</protein>
<dbReference type="EMBL" id="BASE01000026">
    <property type="protein sequence ID" value="GAM13121.1"/>
    <property type="molecule type" value="Genomic_DNA"/>
</dbReference>
<gene>
    <name evidence="2" type="ORF">SAMD00020551_1259</name>
</gene>
<dbReference type="Pfam" id="PF13539">
    <property type="entry name" value="Peptidase_M15_4"/>
    <property type="match status" value="1"/>
</dbReference>
<dbReference type="STRING" id="1321606.SAMD00020551_1259"/>
<dbReference type="MEROPS" id="M15.A05"/>
<dbReference type="GO" id="GO:0008233">
    <property type="term" value="F:peptidase activity"/>
    <property type="evidence" value="ECO:0007669"/>
    <property type="project" value="InterPro"/>
</dbReference>
<evidence type="ECO:0000313" key="3">
    <source>
        <dbReference type="Proteomes" id="UP000031014"/>
    </source>
</evidence>
<evidence type="ECO:0000259" key="1">
    <source>
        <dbReference type="Pfam" id="PF13539"/>
    </source>
</evidence>
<dbReference type="OrthoDB" id="9799970at2"/>
<dbReference type="SUPFAM" id="SSF55166">
    <property type="entry name" value="Hedgehog/DD-peptidase"/>
    <property type="match status" value="1"/>
</dbReference>
<keyword evidence="3" id="KW-1185">Reference proteome</keyword>
<dbReference type="InterPro" id="IPR009045">
    <property type="entry name" value="Zn_M74/Hedgehog-like"/>
</dbReference>
<name>A0A0A8X4P2_MESS1</name>
<sequence length="188" mass="21294">MKNKFFGNASFTFLLILAALLLYYQFLTQPEINEDVPLPQELHPVVQENKDVLVQKAAEIGIRVLVTDGFRSFEEQNQLYEKGRSKDGQIVTHAKGGESYHNFGLAIDFALLNKQGKALWDTTYDGNGNGKSDWMEVVGIAKELGFTWGGDWNHFKDYPHLEMRFGLTINDLKRGKRPPEDALTASQN</sequence>
<dbReference type="InterPro" id="IPR052179">
    <property type="entry name" value="DD-CPase-like"/>
</dbReference>
<dbReference type="InterPro" id="IPR039561">
    <property type="entry name" value="Peptidase_M15C"/>
</dbReference>
<dbReference type="PANTHER" id="PTHR34385:SF1">
    <property type="entry name" value="PEPTIDOGLYCAN L-ALANYL-D-GLUTAMATE ENDOPEPTIDASE CWLK"/>
    <property type="match status" value="1"/>
</dbReference>
<dbReference type="Gene3D" id="3.30.1380.10">
    <property type="match status" value="1"/>
</dbReference>
<dbReference type="AlphaFoldDB" id="A0A0A8X4P2"/>
<feature type="domain" description="Peptidase M15C" evidence="1">
    <location>
        <begin position="94"/>
        <end position="163"/>
    </location>
</feature>
<dbReference type="RefSeq" id="WP_041964995.1">
    <property type="nucleotide sequence ID" value="NZ_BASE01000026.1"/>
</dbReference>
<proteinExistence type="predicted"/>
<dbReference type="Proteomes" id="UP000031014">
    <property type="component" value="Unassembled WGS sequence"/>
</dbReference>
<dbReference type="PANTHER" id="PTHR34385">
    <property type="entry name" value="D-ALANYL-D-ALANINE CARBOXYPEPTIDASE"/>
    <property type="match status" value="1"/>
</dbReference>